<feature type="transmembrane region" description="Helical" evidence="8">
    <location>
        <begin position="299"/>
        <end position="318"/>
    </location>
</feature>
<evidence type="ECO:0000256" key="2">
    <source>
        <dbReference type="ARBA" id="ARBA00022598"/>
    </source>
</evidence>
<dbReference type="PROSITE" id="PS00866">
    <property type="entry name" value="CPSASE_1"/>
    <property type="match status" value="1"/>
</dbReference>
<dbReference type="SUPFAM" id="SSF82866">
    <property type="entry name" value="Multidrug efflux transporter AcrB transmembrane domain"/>
    <property type="match status" value="1"/>
</dbReference>
<feature type="transmembrane region" description="Helical" evidence="8">
    <location>
        <begin position="269"/>
        <end position="287"/>
    </location>
</feature>
<evidence type="ECO:0000256" key="7">
    <source>
        <dbReference type="SAM" id="MobiDB-lite"/>
    </source>
</evidence>
<organism evidence="10 11">
    <name type="scientific">Teladorsagia circumcincta</name>
    <name type="common">Brown stomach worm</name>
    <name type="synonym">Ostertagia circumcincta</name>
    <dbReference type="NCBI Taxonomy" id="45464"/>
    <lineage>
        <taxon>Eukaryota</taxon>
        <taxon>Metazoa</taxon>
        <taxon>Ecdysozoa</taxon>
        <taxon>Nematoda</taxon>
        <taxon>Chromadorea</taxon>
        <taxon>Rhabditida</taxon>
        <taxon>Rhabditina</taxon>
        <taxon>Rhabditomorpha</taxon>
        <taxon>Strongyloidea</taxon>
        <taxon>Trichostrongylidae</taxon>
        <taxon>Teladorsagia</taxon>
    </lineage>
</organism>
<keyword evidence="8" id="KW-1133">Transmembrane helix</keyword>
<proteinExistence type="predicted"/>
<dbReference type="InterPro" id="IPR005479">
    <property type="entry name" value="CPAse_ATP-bd"/>
</dbReference>
<keyword evidence="8" id="KW-0812">Transmembrane</keyword>
<dbReference type="GO" id="GO:0005524">
    <property type="term" value="F:ATP binding"/>
    <property type="evidence" value="ECO:0007669"/>
    <property type="project" value="UniProtKB-UniRule"/>
</dbReference>
<dbReference type="InterPro" id="IPR051697">
    <property type="entry name" value="Patched_domain-protein"/>
</dbReference>
<dbReference type="GO" id="GO:0018996">
    <property type="term" value="P:molting cycle, collagen and cuticulin-based cuticle"/>
    <property type="evidence" value="ECO:0007669"/>
    <property type="project" value="TreeGrafter"/>
</dbReference>
<sequence length="442" mass="50121">MLNSNTENKTQKEKCADEISKAKKSSKDLKGRTHGPLERKTSKKDRHKGYNCSVIWACLMAGGVSRFKEVNNVRDHFSASDSPSRYEFAVAREFFQELGSPFHVVVALKAADEGNLLRPSHIDKAIEIEDFLQYKLKVEHEGKAYSYSDFCGTQCETSDAVSIFLTMFRDQQTKGKKHVKLTYPSMDVFGHRVYLANNIFVVTVNNLSQIVEGSRLIAINFHAIYNNESSVAIMRKWEQIEMNEKPSWIVRTTSKILDAVLDAWVDFSLSIWSKFIVGGVFGCLVYLNIDLDPISMTTLLMAIGFSVDFVAHITWHYYKGDFPNKRERIRHALASIAWPMFQSGMSTMISIVVLTAVHAYMVKVFVKVANDIGYPVMIKASAGGGGKGMRIAWNDKEAREGFRLSKQEAKSSFGDDRMLVEKFIDNPRHIEMQDLWEVSLSE</sequence>
<keyword evidence="2" id="KW-0436">Ligase</keyword>
<dbReference type="PANTHER" id="PTHR10796">
    <property type="entry name" value="PATCHED-RELATED"/>
    <property type="match status" value="1"/>
</dbReference>
<evidence type="ECO:0000256" key="3">
    <source>
        <dbReference type="ARBA" id="ARBA00022741"/>
    </source>
</evidence>
<dbReference type="PANTHER" id="PTHR10796:SF112">
    <property type="entry name" value="PATCHED-RELATED PROTEIN 18"/>
    <property type="match status" value="1"/>
</dbReference>
<keyword evidence="3 6" id="KW-0547">Nucleotide-binding</keyword>
<dbReference type="PROSITE" id="PS50975">
    <property type="entry name" value="ATP_GRASP"/>
    <property type="match status" value="1"/>
</dbReference>
<dbReference type="SUPFAM" id="SSF56059">
    <property type="entry name" value="Glutathione synthetase ATP-binding domain-like"/>
    <property type="match status" value="1"/>
</dbReference>
<accession>A0A2G9UZW3</accession>
<reference evidence="10 11" key="1">
    <citation type="submission" date="2015-09" db="EMBL/GenBank/DDBJ databases">
        <title>Draft genome of the parasitic nematode Teladorsagia circumcincta isolate WARC Sus (inbred).</title>
        <authorList>
            <person name="Mitreva M."/>
        </authorList>
    </citation>
    <scope>NUCLEOTIDE SEQUENCE [LARGE SCALE GENOMIC DNA]</scope>
    <source>
        <strain evidence="10 11">S</strain>
    </source>
</reference>
<dbReference type="GO" id="GO:0030659">
    <property type="term" value="C:cytoplasmic vesicle membrane"/>
    <property type="evidence" value="ECO:0007669"/>
    <property type="project" value="TreeGrafter"/>
</dbReference>
<feature type="compositionally biased region" description="Basic and acidic residues" evidence="7">
    <location>
        <begin position="9"/>
        <end position="40"/>
    </location>
</feature>
<evidence type="ECO:0000259" key="9">
    <source>
        <dbReference type="PROSITE" id="PS50975"/>
    </source>
</evidence>
<feature type="transmembrane region" description="Helical" evidence="8">
    <location>
        <begin position="338"/>
        <end position="357"/>
    </location>
</feature>
<evidence type="ECO:0000256" key="8">
    <source>
        <dbReference type="SAM" id="Phobius"/>
    </source>
</evidence>
<evidence type="ECO:0000256" key="5">
    <source>
        <dbReference type="ARBA" id="ARBA00023267"/>
    </source>
</evidence>
<dbReference type="AlphaFoldDB" id="A0A2G9UZW3"/>
<dbReference type="Gene3D" id="3.30.470.20">
    <property type="entry name" value="ATP-grasp fold, B domain"/>
    <property type="match status" value="1"/>
</dbReference>
<dbReference type="Pfam" id="PF02786">
    <property type="entry name" value="CPSase_L_D2"/>
    <property type="match status" value="1"/>
</dbReference>
<feature type="region of interest" description="Disordered" evidence="7">
    <location>
        <begin position="1"/>
        <end position="44"/>
    </location>
</feature>
<evidence type="ECO:0000313" key="10">
    <source>
        <dbReference type="EMBL" id="PIO75774.1"/>
    </source>
</evidence>
<dbReference type="GO" id="GO:0016874">
    <property type="term" value="F:ligase activity"/>
    <property type="evidence" value="ECO:0007669"/>
    <property type="project" value="UniProtKB-KW"/>
</dbReference>
<protein>
    <recommendedName>
        <fullName evidence="9">ATP-grasp domain-containing protein</fullName>
    </recommendedName>
</protein>
<keyword evidence="11" id="KW-1185">Reference proteome</keyword>
<evidence type="ECO:0000256" key="1">
    <source>
        <dbReference type="ARBA" id="ARBA00001953"/>
    </source>
</evidence>
<keyword evidence="4 6" id="KW-0067">ATP-binding</keyword>
<dbReference type="InterPro" id="IPR011761">
    <property type="entry name" value="ATP-grasp"/>
</dbReference>
<evidence type="ECO:0000256" key="6">
    <source>
        <dbReference type="PROSITE-ProRule" id="PRU00409"/>
    </source>
</evidence>
<dbReference type="GO" id="GO:0005886">
    <property type="term" value="C:plasma membrane"/>
    <property type="evidence" value="ECO:0007669"/>
    <property type="project" value="TreeGrafter"/>
</dbReference>
<comment type="cofactor">
    <cofactor evidence="1">
        <name>biotin</name>
        <dbReference type="ChEBI" id="CHEBI:57586"/>
    </cofactor>
</comment>
<keyword evidence="8" id="KW-0472">Membrane</keyword>
<evidence type="ECO:0000256" key="4">
    <source>
        <dbReference type="ARBA" id="ARBA00022840"/>
    </source>
</evidence>
<dbReference type="GO" id="GO:0006897">
    <property type="term" value="P:endocytosis"/>
    <property type="evidence" value="ECO:0007669"/>
    <property type="project" value="TreeGrafter"/>
</dbReference>
<dbReference type="EMBL" id="KZ345106">
    <property type="protein sequence ID" value="PIO75774.1"/>
    <property type="molecule type" value="Genomic_DNA"/>
</dbReference>
<dbReference type="FunFam" id="3.30.1490.20:FF:000003">
    <property type="entry name" value="acetyl-CoA carboxylase isoform X1"/>
    <property type="match status" value="1"/>
</dbReference>
<gene>
    <name evidence="10" type="ORF">TELCIR_02159</name>
</gene>
<name>A0A2G9UZW3_TELCI</name>
<dbReference type="GO" id="GO:0046872">
    <property type="term" value="F:metal ion binding"/>
    <property type="evidence" value="ECO:0007669"/>
    <property type="project" value="InterPro"/>
</dbReference>
<feature type="domain" description="ATP-grasp" evidence="9">
    <location>
        <begin position="337"/>
        <end position="433"/>
    </location>
</feature>
<dbReference type="Proteomes" id="UP000230423">
    <property type="component" value="Unassembled WGS sequence"/>
</dbReference>
<evidence type="ECO:0000313" key="11">
    <source>
        <dbReference type="Proteomes" id="UP000230423"/>
    </source>
</evidence>
<dbReference type="OrthoDB" id="6510177at2759"/>
<keyword evidence="5" id="KW-0092">Biotin</keyword>